<keyword evidence="1" id="KW-0472">Membrane</keyword>
<keyword evidence="4" id="KW-1185">Reference proteome</keyword>
<feature type="transmembrane region" description="Helical" evidence="1">
    <location>
        <begin position="6"/>
        <end position="22"/>
    </location>
</feature>
<name>A0A848EGS9_9PROT</name>
<dbReference type="RefSeq" id="WP_170054870.1">
    <property type="nucleotide sequence ID" value="NZ_JABBKX010000005.1"/>
</dbReference>
<gene>
    <name evidence="3" type="ORF">GWK16_15405</name>
</gene>
<organism evidence="3 4">
    <name type="scientific">Neoroseomonas marina</name>
    <dbReference type="NCBI Taxonomy" id="1232220"/>
    <lineage>
        <taxon>Bacteria</taxon>
        <taxon>Pseudomonadati</taxon>
        <taxon>Pseudomonadota</taxon>
        <taxon>Alphaproteobacteria</taxon>
        <taxon>Acetobacterales</taxon>
        <taxon>Acetobacteraceae</taxon>
        <taxon>Neoroseomonas</taxon>
    </lineage>
</organism>
<dbReference type="InterPro" id="IPR058058">
    <property type="entry name" value="CBU_0592-like"/>
</dbReference>
<dbReference type="AlphaFoldDB" id="A0A848EGS9"/>
<feature type="transmembrane region" description="Helical" evidence="1">
    <location>
        <begin position="29"/>
        <end position="51"/>
    </location>
</feature>
<evidence type="ECO:0000256" key="1">
    <source>
        <dbReference type="SAM" id="Phobius"/>
    </source>
</evidence>
<evidence type="ECO:0000313" key="4">
    <source>
        <dbReference type="Proteomes" id="UP000548582"/>
    </source>
</evidence>
<evidence type="ECO:0000313" key="3">
    <source>
        <dbReference type="EMBL" id="NMJ42633.1"/>
    </source>
</evidence>
<accession>A0A848EGS9</accession>
<dbReference type="EMBL" id="JABBKX010000005">
    <property type="protein sequence ID" value="NMJ42633.1"/>
    <property type="molecule type" value="Genomic_DNA"/>
</dbReference>
<dbReference type="Pfam" id="PF26604">
    <property type="entry name" value="CBU_0592"/>
    <property type="match status" value="1"/>
</dbReference>
<dbReference type="NCBIfam" id="NF047864">
    <property type="entry name" value="CBU_0592_membra"/>
    <property type="match status" value="1"/>
</dbReference>
<keyword evidence="1" id="KW-0812">Transmembrane</keyword>
<proteinExistence type="predicted"/>
<reference evidence="3 4" key="1">
    <citation type="submission" date="2020-03" db="EMBL/GenBank/DDBJ databases">
        <authorList>
            <person name="Sun Q."/>
        </authorList>
    </citation>
    <scope>NUCLEOTIDE SEQUENCE [LARGE SCALE GENOMIC DNA]</scope>
    <source>
        <strain evidence="3 4">JC162</strain>
    </source>
</reference>
<keyword evidence="1" id="KW-1133">Transmembrane helix</keyword>
<evidence type="ECO:0000259" key="2">
    <source>
        <dbReference type="Pfam" id="PF26604"/>
    </source>
</evidence>
<feature type="transmembrane region" description="Helical" evidence="1">
    <location>
        <begin position="57"/>
        <end position="76"/>
    </location>
</feature>
<protein>
    <recommendedName>
        <fullName evidence="2">CBU-0592-like domain-containing protein</fullName>
    </recommendedName>
</protein>
<feature type="domain" description="CBU-0592-like" evidence="2">
    <location>
        <begin position="4"/>
        <end position="79"/>
    </location>
</feature>
<dbReference type="Proteomes" id="UP000548582">
    <property type="component" value="Unassembled WGS sequence"/>
</dbReference>
<comment type="caution">
    <text evidence="3">The sequence shown here is derived from an EMBL/GenBank/DDBJ whole genome shotgun (WGS) entry which is preliminary data.</text>
</comment>
<sequence>MTLVDAVGTTGTLLVVLAYLGTQLRALDAAGLAFPVVNLIGSLLITVSLWVNFNLASALMEGFWIAISLFGIARWARERQQARGGNRCQSPPAGA</sequence>